<feature type="region of interest" description="Disordered" evidence="1">
    <location>
        <begin position="140"/>
        <end position="211"/>
    </location>
</feature>
<feature type="region of interest" description="Disordered" evidence="1">
    <location>
        <begin position="443"/>
        <end position="466"/>
    </location>
</feature>
<evidence type="ECO:0000313" key="3">
    <source>
        <dbReference type="Proteomes" id="UP000189704"/>
    </source>
</evidence>
<dbReference type="CTD" id="79949"/>
<dbReference type="InterPro" id="IPR001849">
    <property type="entry name" value="PH_domain"/>
</dbReference>
<dbReference type="PANTHER" id="PTHR47014:SF1">
    <property type="entry name" value="PLECKSTRIN HOMOLOGY DOMAIN-CONTAINING FAMILY S MEMBER 1"/>
    <property type="match status" value="1"/>
</dbReference>
<dbReference type="RefSeq" id="XP_021564820.1">
    <property type="nucleotide sequence ID" value="XM_021709145.1"/>
</dbReference>
<dbReference type="PANTHER" id="PTHR47014">
    <property type="entry name" value="PLECKSTRIN HOMOLOGY DOMAIN-CONTAINING FAMILY S MEMBER 1"/>
    <property type="match status" value="1"/>
</dbReference>
<dbReference type="Gene3D" id="2.30.29.30">
    <property type="entry name" value="Pleckstrin-homology domain (PH domain)/Phosphotyrosine-binding domain (PTB)"/>
    <property type="match status" value="1"/>
</dbReference>
<feature type="domain" description="PH" evidence="2">
    <location>
        <begin position="20"/>
        <end position="135"/>
    </location>
</feature>
<keyword evidence="3" id="KW-1185">Reference proteome</keyword>
<dbReference type="SUPFAM" id="SSF50729">
    <property type="entry name" value="PH domain-like"/>
    <property type="match status" value="1"/>
</dbReference>
<gene>
    <name evidence="4" type="primary">PLEKHS1</name>
</gene>
<name>A0A3Q0DS32_CARSF</name>
<evidence type="ECO:0000259" key="2">
    <source>
        <dbReference type="PROSITE" id="PS50003"/>
    </source>
</evidence>
<evidence type="ECO:0000313" key="4">
    <source>
        <dbReference type="RefSeq" id="XP_021564820.1"/>
    </source>
</evidence>
<protein>
    <submittedName>
        <fullName evidence="4">Pleckstrin homology domain-containing family S member 1 isoform X1</fullName>
    </submittedName>
</protein>
<dbReference type="AlphaFoldDB" id="A0A3Q0DS32"/>
<evidence type="ECO:0000256" key="1">
    <source>
        <dbReference type="SAM" id="MobiDB-lite"/>
    </source>
</evidence>
<proteinExistence type="predicted"/>
<reference evidence="4" key="1">
    <citation type="submission" date="2025-08" db="UniProtKB">
        <authorList>
            <consortium name="RefSeq"/>
        </authorList>
    </citation>
    <scope>IDENTIFICATION</scope>
</reference>
<accession>A0A3Q0DS32</accession>
<dbReference type="InterPro" id="IPR042986">
    <property type="entry name" value="PLEKHS1"/>
</dbReference>
<dbReference type="OrthoDB" id="9900190at2759"/>
<sequence length="466" mass="52264">MEPKPQKSPGKQCMFHYENKVCKHDYFIKSPPPQLFYSATSWKRRLFILSKSGEKSFNLSYYKDYHQRGSIEIDQNSSIEIGISSEEKMQSVQKMFKCHPDEVMSIRTTNRAYYLIGLDREKIKDWVSFMSSFCRDMKASQQNTEEELSLGGERPPSDPSPPLGPFTASEVVGSSSTRNSPPDMHLTEKSSPARLPHDFLSETTQDTNKDNYYLSPRSVLLELDNIIASSESGESYEPCGPDQVSRRIESHYMSMKSCFFKEASHESADFGKEEPRSLPETQDGGLHLQEQGSGSDLCLSPAKTEVQTTNDKKGSASLTVVQLSILINNISDESQVEKLNVFLSSSDVIDYLALTEAAGRICVSQWKGPARLGCLFCHGDHLLAVNGLKPQNMEEVNLFLTRSIQKEKVKLTIGRIPNSETFHAVPCTCSLKQQGVAFSQVDQSGLDRAPKRSPAVRKNQNKETRE</sequence>
<dbReference type="Proteomes" id="UP000189704">
    <property type="component" value="Unplaced"/>
</dbReference>
<dbReference type="InterPro" id="IPR011993">
    <property type="entry name" value="PH-like_dom_sf"/>
</dbReference>
<organism evidence="3 4">
    <name type="scientific">Carlito syrichta</name>
    <name type="common">Philippine tarsier</name>
    <name type="synonym">Tarsius syrichta</name>
    <dbReference type="NCBI Taxonomy" id="1868482"/>
    <lineage>
        <taxon>Eukaryota</taxon>
        <taxon>Metazoa</taxon>
        <taxon>Chordata</taxon>
        <taxon>Craniata</taxon>
        <taxon>Vertebrata</taxon>
        <taxon>Euteleostomi</taxon>
        <taxon>Mammalia</taxon>
        <taxon>Eutheria</taxon>
        <taxon>Euarchontoglires</taxon>
        <taxon>Primates</taxon>
        <taxon>Haplorrhini</taxon>
        <taxon>Tarsiiformes</taxon>
        <taxon>Tarsiidae</taxon>
        <taxon>Carlito</taxon>
    </lineage>
</organism>
<dbReference type="PROSITE" id="PS50003">
    <property type="entry name" value="PH_DOMAIN"/>
    <property type="match status" value="1"/>
</dbReference>
<dbReference type="SMART" id="SM00233">
    <property type="entry name" value="PH"/>
    <property type="match status" value="1"/>
</dbReference>
<feature type="region of interest" description="Disordered" evidence="1">
    <location>
        <begin position="269"/>
        <end position="293"/>
    </location>
</feature>
<dbReference type="GeneID" id="103252553"/>